<dbReference type="EMBL" id="JBEPMC010000023">
    <property type="protein sequence ID" value="MET3583775.1"/>
    <property type="molecule type" value="Genomic_DNA"/>
</dbReference>
<comment type="caution">
    <text evidence="1">The sequence shown here is derived from an EMBL/GenBank/DDBJ whole genome shotgun (WGS) entry which is preliminary data.</text>
</comment>
<evidence type="ECO:0000313" key="2">
    <source>
        <dbReference type="Proteomes" id="UP001549204"/>
    </source>
</evidence>
<accession>A0ABV2GZQ7</accession>
<protein>
    <submittedName>
        <fullName evidence="1">ABC-type dipeptide/oligopeptide/nickel transport system ATPase component</fullName>
    </submittedName>
</protein>
<proteinExistence type="predicted"/>
<sequence length="35" mass="4046">MVSTAKAEEMLRLVRIADPERRVNNYPHEMSGGMR</sequence>
<feature type="non-terminal residue" evidence="1">
    <location>
        <position position="35"/>
    </location>
</feature>
<reference evidence="1 2" key="1">
    <citation type="submission" date="2024-06" db="EMBL/GenBank/DDBJ databases">
        <title>Genomic Encyclopedia of Type Strains, Phase IV (KMG-IV): sequencing the most valuable type-strain genomes for metagenomic binning, comparative biology and taxonomic classification.</title>
        <authorList>
            <person name="Goeker M."/>
        </authorList>
    </citation>
    <scope>NUCLEOTIDE SEQUENCE [LARGE SCALE GENOMIC DNA]</scope>
    <source>
        <strain evidence="1 2">DSM 100022</strain>
    </source>
</reference>
<organism evidence="1 2">
    <name type="scientific">Mesorhizobium robiniae</name>
    <dbReference type="NCBI Taxonomy" id="559315"/>
    <lineage>
        <taxon>Bacteria</taxon>
        <taxon>Pseudomonadati</taxon>
        <taxon>Pseudomonadota</taxon>
        <taxon>Alphaproteobacteria</taxon>
        <taxon>Hyphomicrobiales</taxon>
        <taxon>Phyllobacteriaceae</taxon>
        <taxon>Mesorhizobium</taxon>
    </lineage>
</organism>
<name>A0ABV2GZQ7_9HYPH</name>
<keyword evidence="2" id="KW-1185">Reference proteome</keyword>
<gene>
    <name evidence="1" type="ORF">ABID19_006841</name>
</gene>
<evidence type="ECO:0000313" key="1">
    <source>
        <dbReference type="EMBL" id="MET3583775.1"/>
    </source>
</evidence>
<dbReference type="Proteomes" id="UP001549204">
    <property type="component" value="Unassembled WGS sequence"/>
</dbReference>